<evidence type="ECO:0000256" key="2">
    <source>
        <dbReference type="ARBA" id="ARBA00022723"/>
    </source>
</evidence>
<dbReference type="Gene3D" id="3.30.160.60">
    <property type="entry name" value="Classic Zinc Finger"/>
    <property type="match status" value="7"/>
</dbReference>
<feature type="domain" description="C2H2-type" evidence="13">
    <location>
        <begin position="303"/>
        <end position="330"/>
    </location>
</feature>
<evidence type="ECO:0000256" key="5">
    <source>
        <dbReference type="ARBA" id="ARBA00022833"/>
    </source>
</evidence>
<evidence type="ECO:0000313" key="14">
    <source>
        <dbReference type="EMBL" id="RLU20987.1"/>
    </source>
</evidence>
<dbReference type="SUPFAM" id="SSF57667">
    <property type="entry name" value="beta-beta-alpha zinc fingers"/>
    <property type="match status" value="5"/>
</dbReference>
<keyword evidence="3" id="KW-0677">Repeat</keyword>
<dbReference type="PROSITE" id="PS00028">
    <property type="entry name" value="ZINC_FINGER_C2H2_1"/>
    <property type="match status" value="7"/>
</dbReference>
<feature type="region of interest" description="Disordered" evidence="11">
    <location>
        <begin position="477"/>
        <end position="519"/>
    </location>
</feature>
<feature type="domain" description="C2H2-type" evidence="13">
    <location>
        <begin position="412"/>
        <end position="439"/>
    </location>
</feature>
<evidence type="ECO:0000256" key="4">
    <source>
        <dbReference type="ARBA" id="ARBA00022771"/>
    </source>
</evidence>
<evidence type="ECO:0000313" key="15">
    <source>
        <dbReference type="Proteomes" id="UP000279307"/>
    </source>
</evidence>
<dbReference type="InterPro" id="IPR036236">
    <property type="entry name" value="Znf_C2H2_sf"/>
</dbReference>
<keyword evidence="2" id="KW-0479">Metal-binding</keyword>
<dbReference type="GO" id="GO:0001227">
    <property type="term" value="F:DNA-binding transcription repressor activity, RNA polymerase II-specific"/>
    <property type="evidence" value="ECO:0007669"/>
    <property type="project" value="TreeGrafter"/>
</dbReference>
<dbReference type="FunFam" id="3.30.160.60:FF:000100">
    <property type="entry name" value="Zinc finger 45-like"/>
    <property type="match status" value="2"/>
</dbReference>
<keyword evidence="4 10" id="KW-0863">Zinc-finger</keyword>
<dbReference type="Pfam" id="PF00096">
    <property type="entry name" value="zf-C2H2"/>
    <property type="match status" value="6"/>
</dbReference>
<protein>
    <recommendedName>
        <fullName evidence="16">Zinc finger protein</fullName>
    </recommendedName>
</protein>
<dbReference type="AlphaFoldDB" id="A0A3L8DKP0"/>
<evidence type="ECO:0000256" key="3">
    <source>
        <dbReference type="ARBA" id="ARBA00022737"/>
    </source>
</evidence>
<comment type="subcellular location">
    <subcellularLocation>
        <location evidence="1">Nucleus</location>
    </subcellularLocation>
</comment>
<evidence type="ECO:0000256" key="1">
    <source>
        <dbReference type="ARBA" id="ARBA00004123"/>
    </source>
</evidence>
<evidence type="ECO:0000259" key="12">
    <source>
        <dbReference type="PROSITE" id="PS50089"/>
    </source>
</evidence>
<evidence type="ECO:0008006" key="16">
    <source>
        <dbReference type="Google" id="ProtNLM"/>
    </source>
</evidence>
<reference evidence="14 15" key="1">
    <citation type="journal article" date="2018" name="Genome Res.">
        <title>The genomic architecture and molecular evolution of ant odorant receptors.</title>
        <authorList>
            <person name="McKenzie S.K."/>
            <person name="Kronauer D.J.C."/>
        </authorList>
    </citation>
    <scope>NUCLEOTIDE SEQUENCE [LARGE SCALE GENOMIC DNA]</scope>
    <source>
        <strain evidence="14">Clonal line C1</strain>
    </source>
</reference>
<dbReference type="InterPro" id="IPR001841">
    <property type="entry name" value="Znf_RING"/>
</dbReference>
<dbReference type="FunFam" id="3.30.160.60:FF:000202">
    <property type="entry name" value="Zinc finger protein 574"/>
    <property type="match status" value="1"/>
</dbReference>
<dbReference type="GO" id="GO:0000978">
    <property type="term" value="F:RNA polymerase II cis-regulatory region sequence-specific DNA binding"/>
    <property type="evidence" value="ECO:0007669"/>
    <property type="project" value="TreeGrafter"/>
</dbReference>
<dbReference type="PROSITE" id="PS50157">
    <property type="entry name" value="ZINC_FINGER_C2H2_2"/>
    <property type="match status" value="8"/>
</dbReference>
<proteinExistence type="predicted"/>
<feature type="domain" description="C2H2-type" evidence="13">
    <location>
        <begin position="219"/>
        <end position="246"/>
    </location>
</feature>
<evidence type="ECO:0000259" key="13">
    <source>
        <dbReference type="PROSITE" id="PS50157"/>
    </source>
</evidence>
<accession>A0A3L8DKP0</accession>
<gene>
    <name evidence="14" type="ORF">DMN91_007603</name>
</gene>
<dbReference type="PANTHER" id="PTHR24393">
    <property type="entry name" value="ZINC FINGER PROTEIN"/>
    <property type="match status" value="1"/>
</dbReference>
<keyword evidence="7" id="KW-0238">DNA-binding</keyword>
<dbReference type="FunFam" id="3.30.160.60:FF:000710">
    <property type="entry name" value="Zinc finger protein 768"/>
    <property type="match status" value="1"/>
</dbReference>
<dbReference type="Pfam" id="PF13912">
    <property type="entry name" value="zf-C2H2_6"/>
    <property type="match status" value="1"/>
</dbReference>
<keyword evidence="6" id="KW-0805">Transcription regulation</keyword>
<evidence type="ECO:0000256" key="7">
    <source>
        <dbReference type="ARBA" id="ARBA00023125"/>
    </source>
</evidence>
<dbReference type="GO" id="GO:0001228">
    <property type="term" value="F:DNA-binding transcription activator activity, RNA polymerase II-specific"/>
    <property type="evidence" value="ECO:0007669"/>
    <property type="project" value="TreeGrafter"/>
</dbReference>
<feature type="domain" description="C2H2-type" evidence="13">
    <location>
        <begin position="331"/>
        <end position="358"/>
    </location>
</feature>
<dbReference type="EMBL" id="QOIP01000007">
    <property type="protein sequence ID" value="RLU20987.1"/>
    <property type="molecule type" value="Genomic_DNA"/>
</dbReference>
<dbReference type="FunFam" id="3.30.160.60:FF:000448">
    <property type="entry name" value="RE1-silencing transcription factor A"/>
    <property type="match status" value="1"/>
</dbReference>
<feature type="compositionally biased region" description="Basic and acidic residues" evidence="11">
    <location>
        <begin position="661"/>
        <end position="671"/>
    </location>
</feature>
<dbReference type="FunFam" id="3.30.160.60:FF:000110">
    <property type="entry name" value="Zinc finger protein-like"/>
    <property type="match status" value="1"/>
</dbReference>
<evidence type="ECO:0000256" key="11">
    <source>
        <dbReference type="SAM" id="MobiDB-lite"/>
    </source>
</evidence>
<dbReference type="OrthoDB" id="6077919at2759"/>
<evidence type="ECO:0000256" key="8">
    <source>
        <dbReference type="ARBA" id="ARBA00023163"/>
    </source>
</evidence>
<feature type="domain" description="C2H2-type" evidence="13">
    <location>
        <begin position="384"/>
        <end position="411"/>
    </location>
</feature>
<dbReference type="InterPro" id="IPR013087">
    <property type="entry name" value="Znf_C2H2_type"/>
</dbReference>
<feature type="compositionally biased region" description="Basic residues" evidence="11">
    <location>
        <begin position="493"/>
        <end position="505"/>
    </location>
</feature>
<dbReference type="Proteomes" id="UP000279307">
    <property type="component" value="Chromosome 7"/>
</dbReference>
<evidence type="ECO:0000256" key="6">
    <source>
        <dbReference type="ARBA" id="ARBA00023015"/>
    </source>
</evidence>
<keyword evidence="8" id="KW-0804">Transcription</keyword>
<name>A0A3L8DKP0_OOCBI</name>
<dbReference type="FunFam" id="3.30.160.60:FF:000325">
    <property type="entry name" value="ZFP90 zinc finger protein"/>
    <property type="match status" value="1"/>
</dbReference>
<keyword evidence="9" id="KW-0539">Nucleus</keyword>
<evidence type="ECO:0000256" key="10">
    <source>
        <dbReference type="PROSITE-ProRule" id="PRU00042"/>
    </source>
</evidence>
<keyword evidence="5" id="KW-0862">Zinc</keyword>
<dbReference type="SMART" id="SM00355">
    <property type="entry name" value="ZnF_C2H2"/>
    <property type="match status" value="8"/>
</dbReference>
<feature type="region of interest" description="Disordered" evidence="11">
    <location>
        <begin position="661"/>
        <end position="765"/>
    </location>
</feature>
<dbReference type="GO" id="GO:0005634">
    <property type="term" value="C:nucleus"/>
    <property type="evidence" value="ECO:0007669"/>
    <property type="project" value="UniProtKB-SubCell"/>
</dbReference>
<dbReference type="PANTHER" id="PTHR24393:SF60">
    <property type="entry name" value="ZINC FINGER AND BTB DOMAIN-CONTAINING PROTEIN 16"/>
    <property type="match status" value="1"/>
</dbReference>
<comment type="caution">
    <text evidence="14">The sequence shown here is derived from an EMBL/GenBank/DDBJ whole genome shotgun (WGS) entry which is preliminary data.</text>
</comment>
<feature type="compositionally biased region" description="Basic and acidic residues" evidence="11">
    <location>
        <begin position="678"/>
        <end position="694"/>
    </location>
</feature>
<feature type="compositionally biased region" description="Basic and acidic residues" evidence="11">
    <location>
        <begin position="754"/>
        <end position="765"/>
    </location>
</feature>
<feature type="domain" description="C2H2-type" evidence="13">
    <location>
        <begin position="440"/>
        <end position="467"/>
    </location>
</feature>
<feature type="domain" description="C2H2-type" evidence="13">
    <location>
        <begin position="247"/>
        <end position="274"/>
    </location>
</feature>
<dbReference type="GO" id="GO:0008270">
    <property type="term" value="F:zinc ion binding"/>
    <property type="evidence" value="ECO:0007669"/>
    <property type="project" value="UniProtKB-KW"/>
</dbReference>
<feature type="domain" description="C2H2-type" evidence="13">
    <location>
        <begin position="275"/>
        <end position="302"/>
    </location>
</feature>
<sequence>MIFPKDFKKCAIMSQECPNCKQFTNASFSRLVKDSCGHTKCRMCLLYEEHGCKICQAECLTQSVQDYSKETCSINKDPSQTDKPSSEELVFPLELVINKDSKFKDSHSDSISIECRSPDLHDDENASFDDNETYQSQAINDTDINNAPDKLSIPTIEACNFVRNIRNHLRNEDDHDSVSLRNLHDNQVEKKIDEVVVEKNVKRRDRSHITIVPGNPEKYKCNVCGKIFRNKKGKCYHDACVTGIRPYQCTYCDRSFVKRSHFEYHERMHKGYKPYKCNLCEKAFPQQNKLNRHMFSHSKEKQFACRKCNKRYSKRDDLKIHLNVHNATTMYNCKSCDKSFQMLTNLKRHMRTHIIRRSGRDFLDTQETKSNELIDIIVTGERSHACDQCNKSFKDRSLLIRHKRIHGKERPFSCADCNKVFLSKSELRRHLTVHLDEKPFSCEYCQTLFRRKDNLNRHIRHHHTEDLNCETRKTAIAETDSRSSSAKSGQQRQRQKPKAPPKKTQARSPDKVATISASSRDPISSRLDLMGNITPVIRTTSEVSNAVPVINGPIRRPEDRTDQKMFTHIEPIPIAEAVVLNCRIEEKLYPQSANSHDYFVRSYLKDRGSRLNSCSAYSKPASQENCTAAAASSQIESSLPRTVGGRKDSAVDLYEREIVRQHHHEEQHQSDNQDEDEDSRKKEGRIRQRERNSNEYEGNPSAATLRESNCVPTIKKRSVRHSEGHSSEISASDGALNRDIGDSEATSNLALPKNHQDGCKRQQSDVHWRRRIAETLKPC</sequence>
<evidence type="ECO:0000256" key="9">
    <source>
        <dbReference type="ARBA" id="ARBA00023242"/>
    </source>
</evidence>
<organism evidence="14 15">
    <name type="scientific">Ooceraea biroi</name>
    <name type="common">Clonal raider ant</name>
    <name type="synonym">Cerapachys biroi</name>
    <dbReference type="NCBI Taxonomy" id="2015173"/>
    <lineage>
        <taxon>Eukaryota</taxon>
        <taxon>Metazoa</taxon>
        <taxon>Ecdysozoa</taxon>
        <taxon>Arthropoda</taxon>
        <taxon>Hexapoda</taxon>
        <taxon>Insecta</taxon>
        <taxon>Pterygota</taxon>
        <taxon>Neoptera</taxon>
        <taxon>Endopterygota</taxon>
        <taxon>Hymenoptera</taxon>
        <taxon>Apocrita</taxon>
        <taxon>Aculeata</taxon>
        <taxon>Formicoidea</taxon>
        <taxon>Formicidae</taxon>
        <taxon>Dorylinae</taxon>
        <taxon>Ooceraea</taxon>
    </lineage>
</organism>
<dbReference type="PROSITE" id="PS50089">
    <property type="entry name" value="ZF_RING_2"/>
    <property type="match status" value="1"/>
</dbReference>
<feature type="domain" description="RING-type" evidence="12">
    <location>
        <begin position="17"/>
        <end position="56"/>
    </location>
</feature>
<dbReference type="GO" id="GO:0032502">
    <property type="term" value="P:developmental process"/>
    <property type="evidence" value="ECO:0007669"/>
    <property type="project" value="UniProtKB-ARBA"/>
</dbReference>